<reference evidence="1" key="1">
    <citation type="journal article" date="2022" name="bioRxiv">
        <title>Sequencing and chromosome-scale assembly of the giantPleurodeles waltlgenome.</title>
        <authorList>
            <person name="Brown T."/>
            <person name="Elewa A."/>
            <person name="Iarovenko S."/>
            <person name="Subramanian E."/>
            <person name="Araus A.J."/>
            <person name="Petzold A."/>
            <person name="Susuki M."/>
            <person name="Suzuki K.-i.T."/>
            <person name="Hayashi T."/>
            <person name="Toyoda A."/>
            <person name="Oliveira C."/>
            <person name="Osipova E."/>
            <person name="Leigh N.D."/>
            <person name="Simon A."/>
            <person name="Yun M.H."/>
        </authorList>
    </citation>
    <scope>NUCLEOTIDE SEQUENCE</scope>
    <source>
        <strain evidence="1">20211129_DDA</strain>
        <tissue evidence="1">Liver</tissue>
    </source>
</reference>
<organism evidence="1 2">
    <name type="scientific">Pleurodeles waltl</name>
    <name type="common">Iberian ribbed newt</name>
    <dbReference type="NCBI Taxonomy" id="8319"/>
    <lineage>
        <taxon>Eukaryota</taxon>
        <taxon>Metazoa</taxon>
        <taxon>Chordata</taxon>
        <taxon>Craniata</taxon>
        <taxon>Vertebrata</taxon>
        <taxon>Euteleostomi</taxon>
        <taxon>Amphibia</taxon>
        <taxon>Batrachia</taxon>
        <taxon>Caudata</taxon>
        <taxon>Salamandroidea</taxon>
        <taxon>Salamandridae</taxon>
        <taxon>Pleurodelinae</taxon>
        <taxon>Pleurodeles</taxon>
    </lineage>
</organism>
<proteinExistence type="predicted"/>
<accession>A0AAV7QM81</accession>
<sequence>MLPGGRPICLTPSPDVLQLVGQRLCYPQPLQPPSASPASGCPSLPLRCLLQRRTCRRLLLLCSPCFVALEASGLFLVQPPAGTDTKLHPVTGSPPIAAAA</sequence>
<keyword evidence="2" id="KW-1185">Reference proteome</keyword>
<dbReference type="AlphaFoldDB" id="A0AAV7QM81"/>
<evidence type="ECO:0000313" key="1">
    <source>
        <dbReference type="EMBL" id="KAJ1139593.1"/>
    </source>
</evidence>
<dbReference type="Proteomes" id="UP001066276">
    <property type="component" value="Chromosome 6"/>
</dbReference>
<comment type="caution">
    <text evidence="1">The sequence shown here is derived from an EMBL/GenBank/DDBJ whole genome shotgun (WGS) entry which is preliminary data.</text>
</comment>
<gene>
    <name evidence="1" type="ORF">NDU88_005962</name>
</gene>
<dbReference type="EMBL" id="JANPWB010000010">
    <property type="protein sequence ID" value="KAJ1139593.1"/>
    <property type="molecule type" value="Genomic_DNA"/>
</dbReference>
<protein>
    <submittedName>
        <fullName evidence="1">Uncharacterized protein</fullName>
    </submittedName>
</protein>
<name>A0AAV7QM81_PLEWA</name>
<evidence type="ECO:0000313" key="2">
    <source>
        <dbReference type="Proteomes" id="UP001066276"/>
    </source>
</evidence>